<reference evidence="1 2" key="1">
    <citation type="submission" date="2021-03" db="EMBL/GenBank/DDBJ databases">
        <authorList>
            <person name="King G.J."/>
            <person name="Bancroft I."/>
            <person name="Baten A."/>
            <person name="Bloomfield J."/>
            <person name="Borpatragohain P."/>
            <person name="He Z."/>
            <person name="Irish N."/>
            <person name="Irwin J."/>
            <person name="Liu K."/>
            <person name="Mauleon R.P."/>
            <person name="Moore J."/>
            <person name="Morris R."/>
            <person name="Ostergaard L."/>
            <person name="Wang B."/>
            <person name="Wells R."/>
        </authorList>
    </citation>
    <scope>NUCLEOTIDE SEQUENCE [LARGE SCALE GENOMIC DNA]</scope>
    <source>
        <strain evidence="1">R-o-18</strain>
        <tissue evidence="1">Leaf</tissue>
    </source>
</reference>
<name>A0ABQ7LQE9_BRACM</name>
<dbReference type="EMBL" id="JADBGQ010000007">
    <property type="protein sequence ID" value="KAG5388793.1"/>
    <property type="molecule type" value="Genomic_DNA"/>
</dbReference>
<proteinExistence type="predicted"/>
<evidence type="ECO:0000313" key="1">
    <source>
        <dbReference type="EMBL" id="KAG5388793.1"/>
    </source>
</evidence>
<keyword evidence="2" id="KW-1185">Reference proteome</keyword>
<accession>A0ABQ7LQE9</accession>
<evidence type="ECO:0000313" key="2">
    <source>
        <dbReference type="Proteomes" id="UP000823674"/>
    </source>
</evidence>
<organism evidence="1 2">
    <name type="scientific">Brassica rapa subsp. trilocularis</name>
    <dbReference type="NCBI Taxonomy" id="1813537"/>
    <lineage>
        <taxon>Eukaryota</taxon>
        <taxon>Viridiplantae</taxon>
        <taxon>Streptophyta</taxon>
        <taxon>Embryophyta</taxon>
        <taxon>Tracheophyta</taxon>
        <taxon>Spermatophyta</taxon>
        <taxon>Magnoliopsida</taxon>
        <taxon>eudicotyledons</taxon>
        <taxon>Gunneridae</taxon>
        <taxon>Pentapetalae</taxon>
        <taxon>rosids</taxon>
        <taxon>malvids</taxon>
        <taxon>Brassicales</taxon>
        <taxon>Brassicaceae</taxon>
        <taxon>Brassiceae</taxon>
        <taxon>Brassica</taxon>
    </lineage>
</organism>
<gene>
    <name evidence="1" type="primary">A08p010500.1_BraROA</name>
    <name evidence="1" type="ORF">IGI04_030334</name>
</gene>
<protein>
    <submittedName>
        <fullName evidence="1">Uncharacterized protein</fullName>
    </submittedName>
</protein>
<sequence>MVASQLVKFSKDLADETNVSLPKVMFADSEEPCGVRVLTYQSLREINTILTKTRSIVIAEKPVFSRRFGRFLLSRQLKAKKQEAWFRLAEKHILTGLACGDFPRNRRCRKSLTRNPIGRSSLVVLKRCKY</sequence>
<dbReference type="Proteomes" id="UP000823674">
    <property type="component" value="Chromosome A08"/>
</dbReference>
<comment type="caution">
    <text evidence="1">The sequence shown here is derived from an EMBL/GenBank/DDBJ whole genome shotgun (WGS) entry which is preliminary data.</text>
</comment>